<evidence type="ECO:0000313" key="4">
    <source>
        <dbReference type="EMBL" id="EDS27424.1"/>
    </source>
</evidence>
<dbReference type="EMBL" id="DS231824">
    <property type="protein sequence ID" value="EDS27424.1"/>
    <property type="molecule type" value="Genomic_DNA"/>
</dbReference>
<dbReference type="eggNOG" id="KOG3627">
    <property type="taxonomic scope" value="Eukaryota"/>
</dbReference>
<dbReference type="InParanoid" id="B0W1Y8"/>
<name>B0W1Y8_CULQU</name>
<feature type="chain" id="PRO_5014566429" description="Peptidase S1 domain-containing protein" evidence="2">
    <location>
        <begin position="19"/>
        <end position="225"/>
    </location>
</feature>
<sequence>MTTRIWTLLAAAAVAVVTIVDEGICKTLSPAEGSHVVINAPDTVRFRNAYGGSTDLRISNFTLHYRYKTQFDYHNMAVAFLDRDPRTAINTVKPACVLKPHIKGNKSVQLIGLIGNQLDRVDLQTVSSEKCHEYYNPNRKLRFGVLLCCFCARNANLKNCTDQHSAPLQAIVVRSGKQVPFLIGHKSIGRSCGTNTPAVYTRYGSYYEWLETVTGISLDEKGWML</sequence>
<dbReference type="AlphaFoldDB" id="B0W1Y8"/>
<dbReference type="VEuPathDB" id="VectorBase:CQUJHB002696"/>
<dbReference type="OMA" id="CFCAMNS"/>
<dbReference type="PANTHER" id="PTHR24260">
    <property type="match status" value="1"/>
</dbReference>
<dbReference type="OrthoDB" id="7727469at2759"/>
<keyword evidence="6" id="KW-1185">Reference proteome</keyword>
<proteinExistence type="inferred from homology"/>
<dbReference type="InterPro" id="IPR043504">
    <property type="entry name" value="Peptidase_S1_PA_chymotrypsin"/>
</dbReference>
<reference evidence="4" key="1">
    <citation type="submission" date="2007-03" db="EMBL/GenBank/DDBJ databases">
        <title>Annotation of Culex pipiens quinquefasciatus.</title>
        <authorList>
            <consortium name="The Broad Institute Genome Sequencing Platform"/>
            <person name="Atkinson P.W."/>
            <person name="Hemingway J."/>
            <person name="Christensen B.M."/>
            <person name="Higgs S."/>
            <person name="Kodira C."/>
            <person name="Hannick L."/>
            <person name="Megy K."/>
            <person name="O'Leary S."/>
            <person name="Pearson M."/>
            <person name="Haas B.J."/>
            <person name="Mauceli E."/>
            <person name="Wortman J.R."/>
            <person name="Lee N.H."/>
            <person name="Guigo R."/>
            <person name="Stanke M."/>
            <person name="Alvarado L."/>
            <person name="Amedeo P."/>
            <person name="Antoine C.H."/>
            <person name="Arensburger P."/>
            <person name="Bidwell S.L."/>
            <person name="Crawford M."/>
            <person name="Camaro F."/>
            <person name="Devon K."/>
            <person name="Engels R."/>
            <person name="Hammond M."/>
            <person name="Howarth C."/>
            <person name="Koehrsen M."/>
            <person name="Lawson D."/>
            <person name="Montgomery P."/>
            <person name="Nene V."/>
            <person name="Nusbaum C."/>
            <person name="Puiu D."/>
            <person name="Romero-Severson J."/>
            <person name="Severson D.W."/>
            <person name="Shumway M."/>
            <person name="Sisk P."/>
            <person name="Stolte C."/>
            <person name="Zeng Q."/>
            <person name="Eisenstadt E."/>
            <person name="Fraser-Liggett C."/>
            <person name="Strausberg R."/>
            <person name="Galagan J."/>
            <person name="Birren B."/>
            <person name="Collins F.H."/>
        </authorList>
    </citation>
    <scope>NUCLEOTIDE SEQUENCE [LARGE SCALE GENOMIC DNA]</scope>
    <source>
        <strain evidence="4">JHB</strain>
    </source>
</reference>
<evidence type="ECO:0000313" key="6">
    <source>
        <dbReference type="Proteomes" id="UP000002320"/>
    </source>
</evidence>
<accession>B0W1Y8</accession>
<evidence type="ECO:0000256" key="1">
    <source>
        <dbReference type="ARBA" id="ARBA00024195"/>
    </source>
</evidence>
<dbReference type="InterPro" id="IPR051333">
    <property type="entry name" value="CLIP_Serine_Protease"/>
</dbReference>
<dbReference type="HOGENOM" id="CLU_1230977_0_0_1"/>
<dbReference type="STRING" id="7176.B0W1Y8"/>
<evidence type="ECO:0000313" key="5">
    <source>
        <dbReference type="EnsemblMetazoa" id="CPIJ001053-PA"/>
    </source>
</evidence>
<dbReference type="InterPro" id="IPR001254">
    <property type="entry name" value="Trypsin_dom"/>
</dbReference>
<dbReference type="EnsemblMetazoa" id="CPIJ001053-RA">
    <property type="protein sequence ID" value="CPIJ001053-PA"/>
    <property type="gene ID" value="CPIJ001053"/>
</dbReference>
<feature type="signal peptide" evidence="2">
    <location>
        <begin position="1"/>
        <end position="18"/>
    </location>
</feature>
<dbReference type="KEGG" id="cqu:CpipJ_CPIJ001053"/>
<feature type="domain" description="Peptidase S1" evidence="3">
    <location>
        <begin position="1"/>
        <end position="215"/>
    </location>
</feature>
<dbReference type="Gene3D" id="2.40.10.10">
    <property type="entry name" value="Trypsin-like serine proteases"/>
    <property type="match status" value="1"/>
</dbReference>
<organism>
    <name type="scientific">Culex quinquefasciatus</name>
    <name type="common">Southern house mosquito</name>
    <name type="synonym">Culex pungens</name>
    <dbReference type="NCBI Taxonomy" id="7176"/>
    <lineage>
        <taxon>Eukaryota</taxon>
        <taxon>Metazoa</taxon>
        <taxon>Ecdysozoa</taxon>
        <taxon>Arthropoda</taxon>
        <taxon>Hexapoda</taxon>
        <taxon>Insecta</taxon>
        <taxon>Pterygota</taxon>
        <taxon>Neoptera</taxon>
        <taxon>Endopterygota</taxon>
        <taxon>Diptera</taxon>
        <taxon>Nematocera</taxon>
        <taxon>Culicoidea</taxon>
        <taxon>Culicidae</taxon>
        <taxon>Culicinae</taxon>
        <taxon>Culicini</taxon>
        <taxon>Culex</taxon>
        <taxon>Culex</taxon>
    </lineage>
</organism>
<evidence type="ECO:0000259" key="3">
    <source>
        <dbReference type="PROSITE" id="PS50240"/>
    </source>
</evidence>
<dbReference type="InterPro" id="IPR009003">
    <property type="entry name" value="Peptidase_S1_PA"/>
</dbReference>
<dbReference type="GO" id="GO:0004252">
    <property type="term" value="F:serine-type endopeptidase activity"/>
    <property type="evidence" value="ECO:0007669"/>
    <property type="project" value="InterPro"/>
</dbReference>
<gene>
    <name evidence="5" type="primary">6032056</name>
    <name evidence="4" type="ORF">CpipJ_CPIJ001053</name>
</gene>
<dbReference type="SUPFAM" id="SSF50494">
    <property type="entry name" value="Trypsin-like serine proteases"/>
    <property type="match status" value="1"/>
</dbReference>
<dbReference type="GO" id="GO:0006508">
    <property type="term" value="P:proteolysis"/>
    <property type="evidence" value="ECO:0007669"/>
    <property type="project" value="InterPro"/>
</dbReference>
<reference evidence="5" key="2">
    <citation type="submission" date="2021-02" db="UniProtKB">
        <authorList>
            <consortium name="EnsemblMetazoa"/>
        </authorList>
    </citation>
    <scope>IDENTIFICATION</scope>
    <source>
        <strain evidence="5">JHB</strain>
    </source>
</reference>
<evidence type="ECO:0000256" key="2">
    <source>
        <dbReference type="SAM" id="SignalP"/>
    </source>
</evidence>
<comment type="similarity">
    <text evidence="1">Belongs to the peptidase S1 family. CLIP subfamily.</text>
</comment>
<keyword evidence="2" id="KW-0732">Signal</keyword>
<protein>
    <recommendedName>
        <fullName evidence="3">Peptidase S1 domain-containing protein</fullName>
    </recommendedName>
</protein>
<dbReference type="PANTHER" id="PTHR24260:SF147">
    <property type="entry name" value="EG:BACR7A4.3 PROTEIN-RELATED"/>
    <property type="match status" value="1"/>
</dbReference>
<dbReference type="Proteomes" id="UP000002320">
    <property type="component" value="Unassembled WGS sequence"/>
</dbReference>
<dbReference type="VEuPathDB" id="VectorBase:CPIJ001053"/>
<dbReference type="PROSITE" id="PS50240">
    <property type="entry name" value="TRYPSIN_DOM"/>
    <property type="match status" value="1"/>
</dbReference>